<gene>
    <name evidence="2" type="ORF">HNQ41_002152</name>
</gene>
<keyword evidence="3" id="KW-1185">Reference proteome</keyword>
<evidence type="ECO:0000313" key="2">
    <source>
        <dbReference type="EMBL" id="MBB5173962.1"/>
    </source>
</evidence>
<dbReference type="AlphaFoldDB" id="A0A840QR78"/>
<protein>
    <recommendedName>
        <fullName evidence="4">YqzM family protein</fullName>
    </recommendedName>
</protein>
<evidence type="ECO:0000313" key="3">
    <source>
        <dbReference type="Proteomes" id="UP000551878"/>
    </source>
</evidence>
<dbReference type="InterPro" id="IPR025416">
    <property type="entry name" value="YqzM"/>
</dbReference>
<reference evidence="2 3" key="1">
    <citation type="submission" date="2020-08" db="EMBL/GenBank/DDBJ databases">
        <title>Genomic Encyclopedia of Type Strains, Phase IV (KMG-IV): sequencing the most valuable type-strain genomes for metagenomic binning, comparative biology and taxonomic classification.</title>
        <authorList>
            <person name="Goeker M."/>
        </authorList>
    </citation>
    <scope>NUCLEOTIDE SEQUENCE [LARGE SCALE GENOMIC DNA]</scope>
    <source>
        <strain evidence="2 3">DSM 24696</strain>
    </source>
</reference>
<feature type="transmembrane region" description="Helical" evidence="1">
    <location>
        <begin position="20"/>
        <end position="43"/>
    </location>
</feature>
<dbReference type="RefSeq" id="WP_184664394.1">
    <property type="nucleotide sequence ID" value="NZ_JACHHB010000009.1"/>
</dbReference>
<accession>A0A840QR78</accession>
<dbReference type="EMBL" id="JACHHB010000009">
    <property type="protein sequence ID" value="MBB5173962.1"/>
    <property type="molecule type" value="Genomic_DNA"/>
</dbReference>
<comment type="caution">
    <text evidence="2">The sequence shown here is derived from an EMBL/GenBank/DDBJ whole genome shotgun (WGS) entry which is preliminary data.</text>
</comment>
<keyword evidence="1" id="KW-0472">Membrane</keyword>
<dbReference type="Pfam" id="PF14141">
    <property type="entry name" value="YqzM"/>
    <property type="match status" value="1"/>
</dbReference>
<keyword evidence="1" id="KW-1133">Transmembrane helix</keyword>
<proteinExistence type="predicted"/>
<name>A0A840QR78_9BACI</name>
<organism evidence="2 3">
    <name type="scientific">Texcoconibacillus texcoconensis</name>
    <dbReference type="NCBI Taxonomy" id="1095777"/>
    <lineage>
        <taxon>Bacteria</taxon>
        <taxon>Bacillati</taxon>
        <taxon>Bacillota</taxon>
        <taxon>Bacilli</taxon>
        <taxon>Bacillales</taxon>
        <taxon>Bacillaceae</taxon>
        <taxon>Texcoconibacillus</taxon>
    </lineage>
</organism>
<sequence>MNNEFEKNVQSQRNDFLDSVVGFVVTFGFFTVIFAIATVIDLFV</sequence>
<evidence type="ECO:0000256" key="1">
    <source>
        <dbReference type="SAM" id="Phobius"/>
    </source>
</evidence>
<dbReference type="Proteomes" id="UP000551878">
    <property type="component" value="Unassembled WGS sequence"/>
</dbReference>
<evidence type="ECO:0008006" key="4">
    <source>
        <dbReference type="Google" id="ProtNLM"/>
    </source>
</evidence>
<keyword evidence="1" id="KW-0812">Transmembrane</keyword>